<feature type="transmembrane region" description="Helical" evidence="1">
    <location>
        <begin position="111"/>
        <end position="129"/>
    </location>
</feature>
<sequence>MRGRIGLYCATLIAFLVMDAIWLSLTSTPIYRATLGDILLAGFKPVPALAVYLLEVLGLMVFVMPRAQASGHASSALGYGALFGIFTYGLYDLTNDATLQHWTLELTLIDMAWGAVVCGVSSMVGWMVTRRFTRQRIFT</sequence>
<accession>A0A8G2CPC0</accession>
<dbReference type="OrthoDB" id="166547at2"/>
<dbReference type="AlphaFoldDB" id="A0A8G2CPC0"/>
<evidence type="ECO:0000256" key="1">
    <source>
        <dbReference type="SAM" id="Phobius"/>
    </source>
</evidence>
<proteinExistence type="predicted"/>
<feature type="transmembrane region" description="Helical" evidence="1">
    <location>
        <begin position="45"/>
        <end position="64"/>
    </location>
</feature>
<protein>
    <submittedName>
        <fullName evidence="2">Uncharacterized membrane protein</fullName>
    </submittedName>
</protein>
<comment type="caution">
    <text evidence="2">The sequence shown here is derived from an EMBL/GenBank/DDBJ whole genome shotgun (WGS) entry which is preliminary data.</text>
</comment>
<evidence type="ECO:0000313" key="3">
    <source>
        <dbReference type="Proteomes" id="UP000186308"/>
    </source>
</evidence>
<keyword evidence="1" id="KW-0472">Membrane</keyword>
<organism evidence="2 3">
    <name type="scientific">Acidiphilium rubrum</name>
    <dbReference type="NCBI Taxonomy" id="526"/>
    <lineage>
        <taxon>Bacteria</taxon>
        <taxon>Pseudomonadati</taxon>
        <taxon>Pseudomonadota</taxon>
        <taxon>Alphaproteobacteria</taxon>
        <taxon>Acetobacterales</taxon>
        <taxon>Acidocellaceae</taxon>
        <taxon>Acidiphilium</taxon>
    </lineage>
</organism>
<keyword evidence="1" id="KW-1133">Transmembrane helix</keyword>
<keyword evidence="3" id="KW-1185">Reference proteome</keyword>
<dbReference type="InterPro" id="IPR018687">
    <property type="entry name" value="DUF2177_membr"/>
</dbReference>
<dbReference type="Proteomes" id="UP000186308">
    <property type="component" value="Unassembled WGS sequence"/>
</dbReference>
<dbReference type="Pfam" id="PF09945">
    <property type="entry name" value="DUF2177"/>
    <property type="match status" value="1"/>
</dbReference>
<reference evidence="2 3" key="1">
    <citation type="submission" date="2017-01" db="EMBL/GenBank/DDBJ databases">
        <authorList>
            <person name="Varghese N."/>
            <person name="Submissions S."/>
        </authorList>
    </citation>
    <scope>NUCLEOTIDE SEQUENCE [LARGE SCALE GENOMIC DNA]</scope>
    <source>
        <strain evidence="2 3">ATCC 35905</strain>
    </source>
</reference>
<keyword evidence="1" id="KW-0812">Transmembrane</keyword>
<name>A0A8G2CPC0_ACIRU</name>
<dbReference type="RefSeq" id="WP_029313779.1">
    <property type="nucleotide sequence ID" value="NZ_FTNE01000028.1"/>
</dbReference>
<feature type="transmembrane region" description="Helical" evidence="1">
    <location>
        <begin position="76"/>
        <end position="91"/>
    </location>
</feature>
<dbReference type="EMBL" id="FTNE01000028">
    <property type="protein sequence ID" value="SIR38998.1"/>
    <property type="molecule type" value="Genomic_DNA"/>
</dbReference>
<gene>
    <name evidence="2" type="ORF">SAMN05421828_12811</name>
</gene>
<feature type="transmembrane region" description="Helical" evidence="1">
    <location>
        <begin position="7"/>
        <end position="25"/>
    </location>
</feature>
<evidence type="ECO:0000313" key="2">
    <source>
        <dbReference type="EMBL" id="SIR38998.1"/>
    </source>
</evidence>